<evidence type="ECO:0000313" key="1">
    <source>
        <dbReference type="EMBL" id="ACD03526.1"/>
    </source>
</evidence>
<gene>
    <name evidence="1" type="ORF">MdSGHV067</name>
</gene>
<sequence>MSEYSAALSAYLRTTYDLATADRILLRLYYIEKTIKFSGNETIKKRQFFFLLYYVFQYVSSHVDTRLIESRSAGKDRFIVNLMEMSAYIVYSYWGPATGYDYSIFMTRCGMDTIDWRSLIIEMMMGTNLPRHMMQLATDTPFYQQELQKFLKYNDSLVYLVV</sequence>
<evidence type="ECO:0000313" key="2">
    <source>
        <dbReference type="Proteomes" id="UP000011274"/>
    </source>
</evidence>
<proteinExistence type="predicted"/>
<organismHost>
    <name type="scientific">Musca domestica</name>
    <name type="common">House fly</name>
    <dbReference type="NCBI Taxonomy" id="7370"/>
</organismHost>
<dbReference type="GeneID" id="6295427"/>
<reference evidence="1 2" key="1">
    <citation type="journal article" date="2008" name="Virology">
        <title>Sequence analysis of a non-classified, non-occluded DNA virus that causes salivary gland hypertrophy of Musca domestica, MdSGHV.</title>
        <authorList>
            <person name="Garcia-Maruniak A."/>
            <person name="Maruniak J.E."/>
            <person name="Farmerie W."/>
            <person name="Boucias D.G."/>
        </authorList>
    </citation>
    <scope>NUCLEOTIDE SEQUENCE [LARGE SCALE GENOMIC DNA]</scope>
    <source>
        <strain evidence="2">Isolate Musca domestica/United States/Boucias/-</strain>
    </source>
</reference>
<organism evidence="1 2">
    <name type="scientific">Musca hytrovirus</name>
    <name type="common">isolate Musca domestica/United States/Boucias/-</name>
    <name type="synonym">MHV</name>
    <dbReference type="NCBI Taxonomy" id="523909"/>
    <lineage>
        <taxon>Viruses</taxon>
        <taxon>Viruses incertae sedis</taxon>
        <taxon>Naldaviricetes</taxon>
        <taxon>Lefavirales</taxon>
        <taxon>Hytrosaviridae</taxon>
        <taxon>Muscavirus</taxon>
        <taxon>Muscavirus musdomesticae</taxon>
    </lineage>
</organism>
<accession>B2YG44</accession>
<dbReference type="EMBL" id="EU522111">
    <property type="protein sequence ID" value="ACD03526.1"/>
    <property type="molecule type" value="Genomic_DNA"/>
</dbReference>
<name>B2YG44_MHVB</name>
<dbReference type="RefSeq" id="YP_001883395.1">
    <property type="nucleotide sequence ID" value="NC_010671.1"/>
</dbReference>
<keyword evidence="2" id="KW-1185">Reference proteome</keyword>
<dbReference type="Proteomes" id="UP000011274">
    <property type="component" value="Segment"/>
</dbReference>
<protein>
    <submittedName>
        <fullName evidence="1">Uncharacterized protein</fullName>
    </submittedName>
</protein>
<dbReference type="KEGG" id="vg:6295427"/>